<reference evidence="1" key="1">
    <citation type="submission" date="2023-04" db="EMBL/GenBank/DDBJ databases">
        <title>Draft Genome sequencing of Naganishia species isolated from polar environments using Oxford Nanopore Technology.</title>
        <authorList>
            <person name="Leo P."/>
            <person name="Venkateswaran K."/>
        </authorList>
    </citation>
    <scope>NUCLEOTIDE SEQUENCE</scope>
    <source>
        <strain evidence="1">MNA-CCFEE 5423</strain>
    </source>
</reference>
<name>A0ACC2VP83_9TREE</name>
<organism evidence="1 2">
    <name type="scientific">Naganishia friedmannii</name>
    <dbReference type="NCBI Taxonomy" id="89922"/>
    <lineage>
        <taxon>Eukaryota</taxon>
        <taxon>Fungi</taxon>
        <taxon>Dikarya</taxon>
        <taxon>Basidiomycota</taxon>
        <taxon>Agaricomycotina</taxon>
        <taxon>Tremellomycetes</taxon>
        <taxon>Filobasidiales</taxon>
        <taxon>Filobasidiaceae</taxon>
        <taxon>Naganishia</taxon>
    </lineage>
</organism>
<proteinExistence type="predicted"/>
<keyword evidence="2" id="KW-1185">Reference proteome</keyword>
<dbReference type="Proteomes" id="UP001227268">
    <property type="component" value="Unassembled WGS sequence"/>
</dbReference>
<dbReference type="EMBL" id="JASBWT010000010">
    <property type="protein sequence ID" value="KAJ9101229.1"/>
    <property type="molecule type" value="Genomic_DNA"/>
</dbReference>
<protein>
    <submittedName>
        <fullName evidence="1">Uncharacterized protein</fullName>
    </submittedName>
</protein>
<sequence>MKTGTAPAASQDFRIAEDILEEVFQGYLSAPRGDRGIYGEHDPAREHDWAERQEHPTVERALYASPYIPTIDRLCAFATAVLKGDSRWDSLKRIPYSTPGRYVQVLDLSYLDSATTTIRGSQESRAGLSVVGSSAAMTGLNNPAGDGLRLNGCLNTLLPLLPHLEILILPSSIPVAPSTLRALQYAPCRLKLRVLHGLVLTHTVEPTPRFASPFSALDSRPDGAAPKDIDSMVALLRAFPNLTNLSIKGYGDTDPGLSIASHPQPILELPHLRTLAIHGVKAGLLMARLCSQDSNRSPGLPSLRNLDITTYADQQRDLTVEFIRVHGDKLRNLTLRGPIDWPPLRVPPPSDVLYLCPKLETLRYLDPNTLPPIGTFENSALPFTASHHQTLRHLHISKWSTAPTFRDEPHPPSTGQFERLFEALMRNLPPHLEDVQVENFTWLRKPLGKAALSAGVNGVCRRLSGMLALRGVRLLDKDGTERPDVGGAGGGVGTAFGMNSMIRGLSGLDSGGVRLGMKGFGDRRRPSMDGDVDDESG</sequence>
<evidence type="ECO:0000313" key="2">
    <source>
        <dbReference type="Proteomes" id="UP001227268"/>
    </source>
</evidence>
<gene>
    <name evidence="1" type="ORF">QFC21_003448</name>
</gene>
<evidence type="ECO:0000313" key="1">
    <source>
        <dbReference type="EMBL" id="KAJ9101229.1"/>
    </source>
</evidence>
<comment type="caution">
    <text evidence="1">The sequence shown here is derived from an EMBL/GenBank/DDBJ whole genome shotgun (WGS) entry which is preliminary data.</text>
</comment>
<accession>A0ACC2VP83</accession>